<dbReference type="Proteomes" id="UP001589647">
    <property type="component" value="Unassembled WGS sequence"/>
</dbReference>
<dbReference type="InterPro" id="IPR011008">
    <property type="entry name" value="Dimeric_a/b-barrel"/>
</dbReference>
<dbReference type="Gene3D" id="3.30.70.1060">
    <property type="entry name" value="Dimeric alpha+beta barrel"/>
    <property type="match status" value="1"/>
</dbReference>
<dbReference type="SUPFAM" id="SSF54909">
    <property type="entry name" value="Dimeric alpha+beta barrel"/>
    <property type="match status" value="1"/>
</dbReference>
<dbReference type="Pfam" id="PF03795">
    <property type="entry name" value="YCII"/>
    <property type="match status" value="1"/>
</dbReference>
<accession>A0ABV5IFJ2</accession>
<dbReference type="InterPro" id="IPR005545">
    <property type="entry name" value="YCII"/>
</dbReference>
<keyword evidence="4" id="KW-1185">Reference proteome</keyword>
<feature type="domain" description="YCII-related" evidence="2">
    <location>
        <begin position="1"/>
        <end position="91"/>
    </location>
</feature>
<protein>
    <submittedName>
        <fullName evidence="3">YciI family protein</fullName>
    </submittedName>
</protein>
<evidence type="ECO:0000313" key="3">
    <source>
        <dbReference type="EMBL" id="MFB9203304.1"/>
    </source>
</evidence>
<comment type="similarity">
    <text evidence="1">Belongs to the YciI family.</text>
</comment>
<gene>
    <name evidence="3" type="ORF">ACFFV7_19040</name>
</gene>
<evidence type="ECO:0000259" key="2">
    <source>
        <dbReference type="Pfam" id="PF03795"/>
    </source>
</evidence>
<name>A0ABV5IFJ2_9ACTN</name>
<dbReference type="EMBL" id="JBHMEI010000013">
    <property type="protein sequence ID" value="MFB9203304.1"/>
    <property type="molecule type" value="Genomic_DNA"/>
</dbReference>
<dbReference type="RefSeq" id="WP_189646392.1">
    <property type="nucleotide sequence ID" value="NZ_BMRC01000002.1"/>
</dbReference>
<organism evidence="3 4">
    <name type="scientific">Nonomuraea spiralis</name>
    <dbReference type="NCBI Taxonomy" id="46182"/>
    <lineage>
        <taxon>Bacteria</taxon>
        <taxon>Bacillati</taxon>
        <taxon>Actinomycetota</taxon>
        <taxon>Actinomycetes</taxon>
        <taxon>Streptosporangiales</taxon>
        <taxon>Streptosporangiaceae</taxon>
        <taxon>Nonomuraea</taxon>
    </lineage>
</organism>
<reference evidence="3 4" key="1">
    <citation type="submission" date="2024-09" db="EMBL/GenBank/DDBJ databases">
        <authorList>
            <person name="Sun Q."/>
            <person name="Mori K."/>
        </authorList>
    </citation>
    <scope>NUCLEOTIDE SEQUENCE [LARGE SCALE GENOMIC DNA]</scope>
    <source>
        <strain evidence="3 4">CCM 3426</strain>
    </source>
</reference>
<evidence type="ECO:0000256" key="1">
    <source>
        <dbReference type="ARBA" id="ARBA00007689"/>
    </source>
</evidence>
<sequence length="108" mass="12052">MEFALLIHGPERAWAELSEQDRTALYSAYLDFGRELREAGVTVVFGARLARPDAAKGDPREDGRPELGGMWILDLPSEEAALEWAGRLPAGPGDRVELRRCDRGRMSR</sequence>
<evidence type="ECO:0000313" key="4">
    <source>
        <dbReference type="Proteomes" id="UP001589647"/>
    </source>
</evidence>
<proteinExistence type="inferred from homology"/>
<comment type="caution">
    <text evidence="3">The sequence shown here is derived from an EMBL/GenBank/DDBJ whole genome shotgun (WGS) entry which is preliminary data.</text>
</comment>